<gene>
    <name evidence="1" type="ORF">AZ78_0824</name>
</gene>
<accession>A0A120AFM7</accession>
<evidence type="ECO:0000313" key="1">
    <source>
        <dbReference type="EMBL" id="KWS03278.1"/>
    </source>
</evidence>
<evidence type="ECO:0000313" key="2">
    <source>
        <dbReference type="Proteomes" id="UP000023435"/>
    </source>
</evidence>
<organism evidence="1 2">
    <name type="scientific">Lysobacter capsici AZ78</name>
    <dbReference type="NCBI Taxonomy" id="1444315"/>
    <lineage>
        <taxon>Bacteria</taxon>
        <taxon>Pseudomonadati</taxon>
        <taxon>Pseudomonadota</taxon>
        <taxon>Gammaproteobacteria</taxon>
        <taxon>Lysobacterales</taxon>
        <taxon>Lysobacteraceae</taxon>
        <taxon>Lysobacter</taxon>
    </lineage>
</organism>
<protein>
    <submittedName>
        <fullName evidence="1">Uncharacterized protein</fullName>
    </submittedName>
</protein>
<dbReference type="GeneID" id="97906217"/>
<dbReference type="RefSeq" id="WP_257720858.1">
    <property type="nucleotide sequence ID" value="NZ_JAJA02000001.1"/>
</dbReference>
<sequence>MNENLDTDLKLEELDERLEFAPAWLCENAEWFTDFWGLDCTQ</sequence>
<reference evidence="1 2" key="1">
    <citation type="journal article" date="2014" name="Genome Announc.">
        <title>Draft Genome Sequence of Lysobacter capsici AZ78, a Bacterium Antagonistic to Plant-Pathogenic Oomycetes.</title>
        <authorList>
            <person name="Puopolo G."/>
            <person name="Sonego P."/>
            <person name="Engelen K."/>
            <person name="Pertot I."/>
        </authorList>
    </citation>
    <scope>NUCLEOTIDE SEQUENCE [LARGE SCALE GENOMIC DNA]</scope>
    <source>
        <strain evidence="1 2">AZ78</strain>
    </source>
</reference>
<dbReference type="EMBL" id="JAJA02000001">
    <property type="protein sequence ID" value="KWS03278.1"/>
    <property type="molecule type" value="Genomic_DNA"/>
</dbReference>
<dbReference type="Proteomes" id="UP000023435">
    <property type="component" value="Unassembled WGS sequence"/>
</dbReference>
<comment type="caution">
    <text evidence="1">The sequence shown here is derived from an EMBL/GenBank/DDBJ whole genome shotgun (WGS) entry which is preliminary data.</text>
</comment>
<proteinExistence type="predicted"/>
<keyword evidence="2" id="KW-1185">Reference proteome</keyword>
<dbReference type="AlphaFoldDB" id="A0A120AFM7"/>
<name>A0A120AFM7_9GAMM</name>